<keyword evidence="5 7" id="KW-0378">Hydrolase</keyword>
<feature type="binding site" evidence="7">
    <location>
        <position position="122"/>
    </location>
    <ligand>
        <name>Zn(2+)</name>
        <dbReference type="ChEBI" id="CHEBI:29105"/>
        <note>catalytic</note>
    </ligand>
</feature>
<keyword evidence="9" id="KW-1185">Reference proteome</keyword>
<dbReference type="InterPro" id="IPR023091">
    <property type="entry name" value="MetalPrtase_cat_dom_sf_prd"/>
</dbReference>
<evidence type="ECO:0000313" key="8">
    <source>
        <dbReference type="EMBL" id="TWT61867.1"/>
    </source>
</evidence>
<dbReference type="NCBIfam" id="TIGR00043">
    <property type="entry name" value="rRNA maturation RNase YbeY"/>
    <property type="match status" value="1"/>
</dbReference>
<dbReference type="InterPro" id="IPR002036">
    <property type="entry name" value="YbeY"/>
</dbReference>
<dbReference type="PANTHER" id="PTHR46986:SF1">
    <property type="entry name" value="ENDORIBONUCLEASE YBEY, CHLOROPLASTIC"/>
    <property type="match status" value="1"/>
</dbReference>
<keyword evidence="7" id="KW-0690">Ribosome biogenesis</keyword>
<dbReference type="SUPFAM" id="SSF55486">
    <property type="entry name" value="Metalloproteases ('zincins'), catalytic domain"/>
    <property type="match status" value="1"/>
</dbReference>
<proteinExistence type="inferred from homology"/>
<sequence>MPTSENDSIEIIDEQNVYKIDHACLLISINRILEHQQVAEAELSIVLLDNAAIHQWNRDTLEHDFPTDVITFALNDPDFPRGNNRLEGELLVSVEMAVQLSKEVGWAVEQECTLYVLHGILHLLGYDDLNEADQLKMRKKEREVLLHLGIHPNPQDDRWAGL</sequence>
<evidence type="ECO:0000256" key="4">
    <source>
        <dbReference type="ARBA" id="ARBA00022759"/>
    </source>
</evidence>
<evidence type="ECO:0000256" key="5">
    <source>
        <dbReference type="ARBA" id="ARBA00022801"/>
    </source>
</evidence>
<comment type="cofactor">
    <cofactor evidence="7">
        <name>Zn(2+)</name>
        <dbReference type="ChEBI" id="CHEBI:29105"/>
    </cofactor>
    <text evidence="7">Binds 1 zinc ion.</text>
</comment>
<dbReference type="Proteomes" id="UP000316095">
    <property type="component" value="Unassembled WGS sequence"/>
</dbReference>
<dbReference type="PANTHER" id="PTHR46986">
    <property type="entry name" value="ENDORIBONUCLEASE YBEY, CHLOROPLASTIC"/>
    <property type="match status" value="1"/>
</dbReference>
<keyword evidence="2 7" id="KW-0540">Nuclease</keyword>
<dbReference type="GO" id="GO:0004521">
    <property type="term" value="F:RNA endonuclease activity"/>
    <property type="evidence" value="ECO:0007669"/>
    <property type="project" value="UniProtKB-UniRule"/>
</dbReference>
<comment type="caution">
    <text evidence="8">The sequence shown here is derived from an EMBL/GenBank/DDBJ whole genome shotgun (WGS) entry which is preliminary data.</text>
</comment>
<dbReference type="GO" id="GO:0005737">
    <property type="term" value="C:cytoplasm"/>
    <property type="evidence" value="ECO:0007669"/>
    <property type="project" value="UniProtKB-SubCell"/>
</dbReference>
<evidence type="ECO:0000256" key="7">
    <source>
        <dbReference type="HAMAP-Rule" id="MF_00009"/>
    </source>
</evidence>
<dbReference type="AlphaFoldDB" id="A0A5C5XFN3"/>
<evidence type="ECO:0000313" key="9">
    <source>
        <dbReference type="Proteomes" id="UP000316095"/>
    </source>
</evidence>
<dbReference type="InterPro" id="IPR020549">
    <property type="entry name" value="YbeY_CS"/>
</dbReference>
<keyword evidence="4 7" id="KW-0255">Endonuclease</keyword>
<keyword evidence="6 7" id="KW-0862">Zinc</keyword>
<dbReference type="Gene3D" id="3.40.390.30">
    <property type="entry name" value="Metalloproteases ('zincins'), catalytic domain"/>
    <property type="match status" value="1"/>
</dbReference>
<evidence type="ECO:0000256" key="6">
    <source>
        <dbReference type="ARBA" id="ARBA00022833"/>
    </source>
</evidence>
<dbReference type="RefSeq" id="WP_146503804.1">
    <property type="nucleotide sequence ID" value="NZ_SJPG01000001.1"/>
</dbReference>
<dbReference type="HAMAP" id="MF_00009">
    <property type="entry name" value="Endoribonucl_YbeY"/>
    <property type="match status" value="1"/>
</dbReference>
<evidence type="ECO:0000256" key="1">
    <source>
        <dbReference type="ARBA" id="ARBA00010875"/>
    </source>
</evidence>
<name>A0A5C5XFN3_9PLAN</name>
<feature type="binding site" evidence="7">
    <location>
        <position position="128"/>
    </location>
    <ligand>
        <name>Zn(2+)</name>
        <dbReference type="ChEBI" id="CHEBI:29105"/>
        <note>catalytic</note>
    </ligand>
</feature>
<keyword evidence="3 7" id="KW-0479">Metal-binding</keyword>
<keyword evidence="7" id="KW-0698">rRNA processing</keyword>
<protein>
    <recommendedName>
        <fullName evidence="7">Endoribonuclease YbeY</fullName>
        <ecNumber evidence="7">3.1.-.-</ecNumber>
    </recommendedName>
</protein>
<gene>
    <name evidence="7 8" type="primary">ybeY</name>
    <name evidence="8" type="ORF">Pan54_26040</name>
</gene>
<accession>A0A5C5XFN3</accession>
<dbReference type="GO" id="GO:0004222">
    <property type="term" value="F:metalloendopeptidase activity"/>
    <property type="evidence" value="ECO:0007669"/>
    <property type="project" value="InterPro"/>
</dbReference>
<feature type="binding site" evidence="7">
    <location>
        <position position="118"/>
    </location>
    <ligand>
        <name>Zn(2+)</name>
        <dbReference type="ChEBI" id="CHEBI:29105"/>
        <note>catalytic</note>
    </ligand>
</feature>
<dbReference type="EMBL" id="SJPG01000001">
    <property type="protein sequence ID" value="TWT61867.1"/>
    <property type="molecule type" value="Genomic_DNA"/>
</dbReference>
<dbReference type="GO" id="GO:0008270">
    <property type="term" value="F:zinc ion binding"/>
    <property type="evidence" value="ECO:0007669"/>
    <property type="project" value="UniProtKB-UniRule"/>
</dbReference>
<dbReference type="GO" id="GO:0006364">
    <property type="term" value="P:rRNA processing"/>
    <property type="evidence" value="ECO:0007669"/>
    <property type="project" value="UniProtKB-UniRule"/>
</dbReference>
<comment type="subcellular location">
    <subcellularLocation>
        <location evidence="7">Cytoplasm</location>
    </subcellularLocation>
</comment>
<organism evidence="8 9">
    <name type="scientific">Rubinisphaera italica</name>
    <dbReference type="NCBI Taxonomy" id="2527969"/>
    <lineage>
        <taxon>Bacteria</taxon>
        <taxon>Pseudomonadati</taxon>
        <taxon>Planctomycetota</taxon>
        <taxon>Planctomycetia</taxon>
        <taxon>Planctomycetales</taxon>
        <taxon>Planctomycetaceae</taxon>
        <taxon>Rubinisphaera</taxon>
    </lineage>
</organism>
<keyword evidence="7" id="KW-0963">Cytoplasm</keyword>
<dbReference type="EC" id="3.1.-.-" evidence="7"/>
<dbReference type="Pfam" id="PF02130">
    <property type="entry name" value="YbeY"/>
    <property type="match status" value="1"/>
</dbReference>
<dbReference type="OrthoDB" id="9807740at2"/>
<dbReference type="PROSITE" id="PS01306">
    <property type="entry name" value="UPF0054"/>
    <property type="match status" value="1"/>
</dbReference>
<comment type="function">
    <text evidence="7">Single strand-specific metallo-endoribonuclease involved in late-stage 70S ribosome quality control and in maturation of the 3' terminus of the 16S rRNA.</text>
</comment>
<evidence type="ECO:0000256" key="3">
    <source>
        <dbReference type="ARBA" id="ARBA00022723"/>
    </source>
</evidence>
<reference evidence="8 9" key="1">
    <citation type="submission" date="2019-02" db="EMBL/GenBank/DDBJ databases">
        <title>Deep-cultivation of Planctomycetes and their phenomic and genomic characterization uncovers novel biology.</title>
        <authorList>
            <person name="Wiegand S."/>
            <person name="Jogler M."/>
            <person name="Boedeker C."/>
            <person name="Pinto D."/>
            <person name="Vollmers J."/>
            <person name="Rivas-Marin E."/>
            <person name="Kohn T."/>
            <person name="Peeters S.H."/>
            <person name="Heuer A."/>
            <person name="Rast P."/>
            <person name="Oberbeckmann S."/>
            <person name="Bunk B."/>
            <person name="Jeske O."/>
            <person name="Meyerdierks A."/>
            <person name="Storesund J.E."/>
            <person name="Kallscheuer N."/>
            <person name="Luecker S."/>
            <person name="Lage O.M."/>
            <person name="Pohl T."/>
            <person name="Merkel B.J."/>
            <person name="Hornburger P."/>
            <person name="Mueller R.-W."/>
            <person name="Bruemmer F."/>
            <person name="Labrenz M."/>
            <person name="Spormann A.M."/>
            <person name="Op Den Camp H."/>
            <person name="Overmann J."/>
            <person name="Amann R."/>
            <person name="Jetten M.S.M."/>
            <person name="Mascher T."/>
            <person name="Medema M.H."/>
            <person name="Devos D.P."/>
            <person name="Kaster A.-K."/>
            <person name="Ovreas L."/>
            <person name="Rohde M."/>
            <person name="Galperin M.Y."/>
            <person name="Jogler C."/>
        </authorList>
    </citation>
    <scope>NUCLEOTIDE SEQUENCE [LARGE SCALE GENOMIC DNA]</scope>
    <source>
        <strain evidence="8 9">Pan54</strain>
    </source>
</reference>
<comment type="similarity">
    <text evidence="1 7">Belongs to the endoribonuclease YbeY family.</text>
</comment>
<evidence type="ECO:0000256" key="2">
    <source>
        <dbReference type="ARBA" id="ARBA00022722"/>
    </source>
</evidence>